<organism evidence="1 2">
    <name type="scientific">Castilleja foliolosa</name>
    <dbReference type="NCBI Taxonomy" id="1961234"/>
    <lineage>
        <taxon>Eukaryota</taxon>
        <taxon>Viridiplantae</taxon>
        <taxon>Streptophyta</taxon>
        <taxon>Embryophyta</taxon>
        <taxon>Tracheophyta</taxon>
        <taxon>Spermatophyta</taxon>
        <taxon>Magnoliopsida</taxon>
        <taxon>eudicotyledons</taxon>
        <taxon>Gunneridae</taxon>
        <taxon>Pentapetalae</taxon>
        <taxon>asterids</taxon>
        <taxon>lamiids</taxon>
        <taxon>Lamiales</taxon>
        <taxon>Orobanchaceae</taxon>
        <taxon>Pedicularideae</taxon>
        <taxon>Castillejinae</taxon>
        <taxon>Castilleja</taxon>
    </lineage>
</organism>
<dbReference type="AlphaFoldDB" id="A0ABD3CDE4"/>
<evidence type="ECO:0008006" key="3">
    <source>
        <dbReference type="Google" id="ProtNLM"/>
    </source>
</evidence>
<dbReference type="EMBL" id="JAVIJP010000039">
    <property type="protein sequence ID" value="KAL3627071.1"/>
    <property type="molecule type" value="Genomic_DNA"/>
</dbReference>
<name>A0ABD3CDE4_9LAMI</name>
<comment type="caution">
    <text evidence="1">The sequence shown here is derived from an EMBL/GenBank/DDBJ whole genome shotgun (WGS) entry which is preliminary data.</text>
</comment>
<keyword evidence="2" id="KW-1185">Reference proteome</keyword>
<sequence length="134" mass="15387">MSKNPLASILDQNKLTGSNYLDWIRSLKLVLTLDDMVYVLTEPPMAELPPTATDADRALLAKWKKDNVTARCYMIASMIPEMQRKYETFENAHDIMSHLQSCYGENVRASTLVQKLQSRTEQKSQSRTVLKKMF</sequence>
<dbReference type="Proteomes" id="UP001632038">
    <property type="component" value="Unassembled WGS sequence"/>
</dbReference>
<proteinExistence type="predicted"/>
<accession>A0ABD3CDE4</accession>
<evidence type="ECO:0000313" key="1">
    <source>
        <dbReference type="EMBL" id="KAL3627071.1"/>
    </source>
</evidence>
<protein>
    <recommendedName>
        <fullName evidence="3">UBN2_3 domain-containing protein</fullName>
    </recommendedName>
</protein>
<evidence type="ECO:0000313" key="2">
    <source>
        <dbReference type="Proteomes" id="UP001632038"/>
    </source>
</evidence>
<gene>
    <name evidence="1" type="ORF">CASFOL_028434</name>
</gene>
<reference evidence="2" key="1">
    <citation type="journal article" date="2024" name="IScience">
        <title>Strigolactones Initiate the Formation of Haustorium-like Structures in Castilleja.</title>
        <authorList>
            <person name="Buerger M."/>
            <person name="Peterson D."/>
            <person name="Chory J."/>
        </authorList>
    </citation>
    <scope>NUCLEOTIDE SEQUENCE [LARGE SCALE GENOMIC DNA]</scope>
</reference>